<evidence type="ECO:0000256" key="1">
    <source>
        <dbReference type="SAM" id="Phobius"/>
    </source>
</evidence>
<evidence type="ECO:0000313" key="2">
    <source>
        <dbReference type="EMBL" id="KJF71693.1"/>
    </source>
</evidence>
<reference evidence="2 3" key="1">
    <citation type="submission" date="2014-12" db="EMBL/GenBank/DDBJ databases">
        <authorList>
            <person name="Kuzmanovic N."/>
            <person name="Pulawska J."/>
            <person name="Obradovic A."/>
        </authorList>
    </citation>
    <scope>NUCLEOTIDE SEQUENCE [LARGE SCALE GENOMIC DNA]</scope>
    <source>
        <strain evidence="2 3">KFB 330</strain>
    </source>
</reference>
<feature type="transmembrane region" description="Helical" evidence="1">
    <location>
        <begin position="94"/>
        <end position="113"/>
    </location>
</feature>
<protein>
    <submittedName>
        <fullName evidence="2">Uncharacterized protein</fullName>
    </submittedName>
</protein>
<dbReference type="EMBL" id="JWIT01000014">
    <property type="protein sequence ID" value="KJF71693.1"/>
    <property type="molecule type" value="Genomic_DNA"/>
</dbReference>
<comment type="caution">
    <text evidence="2">The sequence shown here is derived from an EMBL/GenBank/DDBJ whole genome shotgun (WGS) entry which is preliminary data.</text>
</comment>
<keyword evidence="3" id="KW-1185">Reference proteome</keyword>
<dbReference type="Proteomes" id="UP000032564">
    <property type="component" value="Unassembled WGS sequence"/>
</dbReference>
<feature type="transmembrane region" description="Helical" evidence="1">
    <location>
        <begin position="151"/>
        <end position="174"/>
    </location>
</feature>
<gene>
    <name evidence="2" type="ORF">RP75_19395</name>
</gene>
<feature type="transmembrane region" description="Helical" evidence="1">
    <location>
        <begin position="17"/>
        <end position="41"/>
    </location>
</feature>
<accession>A0ABR5D3R5</accession>
<evidence type="ECO:0000313" key="3">
    <source>
        <dbReference type="Proteomes" id="UP000032564"/>
    </source>
</evidence>
<proteinExistence type="predicted"/>
<name>A0ABR5D3R5_9HYPH</name>
<organism evidence="2 3">
    <name type="scientific">Agrobacterium arsenijevicii</name>
    <dbReference type="NCBI Taxonomy" id="1585697"/>
    <lineage>
        <taxon>Bacteria</taxon>
        <taxon>Pseudomonadati</taxon>
        <taxon>Pseudomonadota</taxon>
        <taxon>Alphaproteobacteria</taxon>
        <taxon>Hyphomicrobiales</taxon>
        <taxon>Rhizobiaceae</taxon>
        <taxon>Rhizobium/Agrobacterium group</taxon>
        <taxon>Agrobacterium</taxon>
    </lineage>
</organism>
<keyword evidence="1" id="KW-0472">Membrane</keyword>
<keyword evidence="1" id="KW-0812">Transmembrane</keyword>
<feature type="transmembrane region" description="Helical" evidence="1">
    <location>
        <begin position="47"/>
        <end position="64"/>
    </location>
</feature>
<feature type="transmembrane region" description="Helical" evidence="1">
    <location>
        <begin position="125"/>
        <end position="145"/>
    </location>
</feature>
<keyword evidence="1" id="KW-1133">Transmembrane helix</keyword>
<feature type="transmembrane region" description="Helical" evidence="1">
    <location>
        <begin position="71"/>
        <end position="88"/>
    </location>
</feature>
<sequence length="182" mass="19237">MGVIMPLLEPTKGPRSFIVLGWVVIALSALPLSDGVFLTATPVDSEAAFGFGGIALIIFAARAYGDELPYGWCFAAASFVAISLLVHFDRDLLYTSLTVPLLGCLLLSSALRISIGLQSQPIDGAAWLTASGMFGLLDTAVILWLNSMQLPISNVFLIGLDMVVFGIAVILFGISTASKSRL</sequence>